<dbReference type="GeneID" id="593175"/>
<reference evidence="7" key="2">
    <citation type="submission" date="2021-01" db="UniProtKB">
        <authorList>
            <consortium name="EnsemblMetazoa"/>
        </authorList>
    </citation>
    <scope>IDENTIFICATION</scope>
</reference>
<dbReference type="GO" id="GO:0009952">
    <property type="term" value="P:anterior/posterior pattern specification"/>
    <property type="evidence" value="ECO:0000318"/>
    <property type="project" value="GO_Central"/>
</dbReference>
<keyword evidence="4" id="KW-0539">Nucleus</keyword>
<feature type="region of interest" description="Disordered" evidence="5">
    <location>
        <begin position="1"/>
        <end position="74"/>
    </location>
</feature>
<dbReference type="GO" id="GO:0000978">
    <property type="term" value="F:RNA polymerase II cis-regulatory region sequence-specific DNA binding"/>
    <property type="evidence" value="ECO:0000318"/>
    <property type="project" value="GO_Central"/>
</dbReference>
<feature type="compositionally biased region" description="Basic residues" evidence="5">
    <location>
        <begin position="39"/>
        <end position="59"/>
    </location>
</feature>
<name>A0A7M7RFY8_STRPU</name>
<dbReference type="Proteomes" id="UP000007110">
    <property type="component" value="Unassembled WGS sequence"/>
</dbReference>
<dbReference type="EnsemblMetazoa" id="XM_795651">
    <property type="protein sequence ID" value="XP_800744"/>
    <property type="gene ID" value="LOC593175"/>
</dbReference>
<comment type="subcellular location">
    <subcellularLocation>
        <location evidence="1">Nucleus</location>
    </subcellularLocation>
</comment>
<dbReference type="InterPro" id="IPR003650">
    <property type="entry name" value="Orange_dom"/>
</dbReference>
<evidence type="ECO:0000256" key="2">
    <source>
        <dbReference type="ARBA" id="ARBA00023015"/>
    </source>
</evidence>
<protein>
    <recommendedName>
        <fullName evidence="6">Orange domain-containing protein</fullName>
    </recommendedName>
</protein>
<evidence type="ECO:0000256" key="5">
    <source>
        <dbReference type="SAM" id="MobiDB-lite"/>
    </source>
</evidence>
<feature type="compositionally biased region" description="Polar residues" evidence="5">
    <location>
        <begin position="223"/>
        <end position="232"/>
    </location>
</feature>
<keyword evidence="8" id="KW-1185">Reference proteome</keyword>
<evidence type="ECO:0000256" key="3">
    <source>
        <dbReference type="ARBA" id="ARBA00023163"/>
    </source>
</evidence>
<dbReference type="PANTHER" id="PTHR10985">
    <property type="entry name" value="BASIC HELIX-LOOP-HELIX TRANSCRIPTION FACTOR, HES-RELATED"/>
    <property type="match status" value="1"/>
</dbReference>
<keyword evidence="2" id="KW-0805">Transcription regulation</keyword>
<dbReference type="Gene3D" id="6.10.250.980">
    <property type="match status" value="1"/>
</dbReference>
<feature type="compositionally biased region" description="Polar residues" evidence="5">
    <location>
        <begin position="200"/>
        <end position="211"/>
    </location>
</feature>
<dbReference type="GO" id="GO:0005634">
    <property type="term" value="C:nucleus"/>
    <property type="evidence" value="ECO:0000318"/>
    <property type="project" value="GO_Central"/>
</dbReference>
<dbReference type="OMA" id="QFATHAH"/>
<dbReference type="AlphaFoldDB" id="A0A7M7RFY8"/>
<dbReference type="RefSeq" id="XP_800744.1">
    <property type="nucleotide sequence ID" value="XM_795651.5"/>
</dbReference>
<evidence type="ECO:0000256" key="4">
    <source>
        <dbReference type="ARBA" id="ARBA00023242"/>
    </source>
</evidence>
<feature type="region of interest" description="Disordered" evidence="5">
    <location>
        <begin position="244"/>
        <end position="265"/>
    </location>
</feature>
<feature type="compositionally biased region" description="Polar residues" evidence="5">
    <location>
        <begin position="16"/>
        <end position="29"/>
    </location>
</feature>
<evidence type="ECO:0000313" key="7">
    <source>
        <dbReference type="EnsemblMetazoa" id="XP_800744"/>
    </source>
</evidence>
<evidence type="ECO:0000313" key="8">
    <source>
        <dbReference type="Proteomes" id="UP000007110"/>
    </source>
</evidence>
<evidence type="ECO:0000256" key="1">
    <source>
        <dbReference type="ARBA" id="ARBA00004123"/>
    </source>
</evidence>
<keyword evidence="3" id="KW-0804">Transcription</keyword>
<dbReference type="SUPFAM" id="SSF158457">
    <property type="entry name" value="Orange domain-like"/>
    <property type="match status" value="1"/>
</dbReference>
<dbReference type="GO" id="GO:0000981">
    <property type="term" value="F:DNA-binding transcription factor activity, RNA polymerase II-specific"/>
    <property type="evidence" value="ECO:0000318"/>
    <property type="project" value="GO_Central"/>
</dbReference>
<accession>A0A7M7RFY8</accession>
<feature type="domain" description="Orange" evidence="6">
    <location>
        <begin position="154"/>
        <end position="188"/>
    </location>
</feature>
<dbReference type="InParanoid" id="A0A7M7RFY8"/>
<dbReference type="Pfam" id="PF07527">
    <property type="entry name" value="Hairy_orange"/>
    <property type="match status" value="1"/>
</dbReference>
<sequence length="401" mass="43081">MATYERHLSSRRLRNPFTSTSNHGNVTKEMQTKSEPRRTSGRSTRKAKTLRAHQHHHHGATPIGADTSQSGKMERVDRSLKELAQLLGLQTVGVDEASLLETTVAFCRSFSSSSTTPDTHRRGGRHTDVNLALEPSTGESDQIQDVSPTDAILAGFQDCMEETIRYLVDVEGFSPEDEVVVGLTAHLLQIRAKLDINNDTTAATPWSSGRSSDGDGPTECEATMSTQTSPQETNTLSLALSADSSNLPSLPTTSRTLPGGSVTRGLPPAHLMTPLTVDTNQYYALPSPLNRTALACAMKPSEPLLAVASTRPTHTVPAMTAAAISSVSGHPLTATAPAVYSRHTTVTSQHQVQPQQYQSVISANGCLIPCVSASTSNQRPYGFNLNYVAPYVVAWVRPVPE</sequence>
<dbReference type="InterPro" id="IPR050370">
    <property type="entry name" value="HES_HEY"/>
</dbReference>
<reference evidence="8" key="1">
    <citation type="submission" date="2015-02" db="EMBL/GenBank/DDBJ databases">
        <title>Genome sequencing for Strongylocentrotus purpuratus.</title>
        <authorList>
            <person name="Murali S."/>
            <person name="Liu Y."/>
            <person name="Vee V."/>
            <person name="English A."/>
            <person name="Wang M."/>
            <person name="Skinner E."/>
            <person name="Han Y."/>
            <person name="Muzny D.M."/>
            <person name="Worley K.C."/>
            <person name="Gibbs R.A."/>
        </authorList>
    </citation>
    <scope>NUCLEOTIDE SEQUENCE</scope>
</reference>
<dbReference type="GO" id="GO:0050767">
    <property type="term" value="P:regulation of neurogenesis"/>
    <property type="evidence" value="ECO:0000318"/>
    <property type="project" value="GO_Central"/>
</dbReference>
<dbReference type="OrthoDB" id="7693256at2759"/>
<evidence type="ECO:0000259" key="6">
    <source>
        <dbReference type="Pfam" id="PF07527"/>
    </source>
</evidence>
<feature type="region of interest" description="Disordered" evidence="5">
    <location>
        <begin position="200"/>
        <end position="232"/>
    </location>
</feature>
<organism evidence="7 8">
    <name type="scientific">Strongylocentrotus purpuratus</name>
    <name type="common">Purple sea urchin</name>
    <dbReference type="NCBI Taxonomy" id="7668"/>
    <lineage>
        <taxon>Eukaryota</taxon>
        <taxon>Metazoa</taxon>
        <taxon>Echinodermata</taxon>
        <taxon>Eleutherozoa</taxon>
        <taxon>Echinozoa</taxon>
        <taxon>Echinoidea</taxon>
        <taxon>Euechinoidea</taxon>
        <taxon>Echinacea</taxon>
        <taxon>Camarodonta</taxon>
        <taxon>Echinidea</taxon>
        <taxon>Strongylocentrotidae</taxon>
        <taxon>Strongylocentrotus</taxon>
    </lineage>
</organism>
<proteinExistence type="predicted"/>
<dbReference type="GO" id="GO:0006357">
    <property type="term" value="P:regulation of transcription by RNA polymerase II"/>
    <property type="evidence" value="ECO:0000318"/>
    <property type="project" value="GO_Central"/>
</dbReference>